<dbReference type="Proteomes" id="UP000042997">
    <property type="component" value="Unassembled WGS sequence"/>
</dbReference>
<name>A0A098BP54_9NOCA</name>
<dbReference type="GeneID" id="66834016"/>
<protein>
    <submittedName>
        <fullName evidence="1">Uncharacterized protein</fullName>
    </submittedName>
</protein>
<dbReference type="eggNOG" id="ENOG50317VS">
    <property type="taxonomic scope" value="Bacteria"/>
</dbReference>
<gene>
    <name evidence="1" type="ORF">RHRU231_720049</name>
</gene>
<reference evidence="1 2" key="1">
    <citation type="journal article" date="2014" name="Genome Announc.">
        <title>Draft Genome Sequence of Propane- and Butane-Oxidizing Actinobacterium Rhodococcus ruber IEGM 231.</title>
        <authorList>
            <person name="Ivshina I.B."/>
            <person name="Kuyukina M.S."/>
            <person name="Krivoruchko A.V."/>
            <person name="Barbe V."/>
            <person name="Fischer C."/>
        </authorList>
    </citation>
    <scope>NUCLEOTIDE SEQUENCE [LARGE SCALE GENOMIC DNA]</scope>
</reference>
<accession>A0A098BP54</accession>
<evidence type="ECO:0000313" key="1">
    <source>
        <dbReference type="EMBL" id="CDZ90524.1"/>
    </source>
</evidence>
<organism evidence="1 2">
    <name type="scientific">Rhodococcus ruber</name>
    <dbReference type="NCBI Taxonomy" id="1830"/>
    <lineage>
        <taxon>Bacteria</taxon>
        <taxon>Bacillati</taxon>
        <taxon>Actinomycetota</taxon>
        <taxon>Actinomycetes</taxon>
        <taxon>Mycobacteriales</taxon>
        <taxon>Nocardiaceae</taxon>
        <taxon>Rhodococcus</taxon>
    </lineage>
</organism>
<evidence type="ECO:0000313" key="2">
    <source>
        <dbReference type="Proteomes" id="UP000042997"/>
    </source>
</evidence>
<dbReference type="RefSeq" id="WP_225223343.1">
    <property type="nucleotide sequence ID" value="NZ_CP023714.1"/>
</dbReference>
<dbReference type="EMBL" id="CCSD01000086">
    <property type="protein sequence ID" value="CDZ90524.1"/>
    <property type="molecule type" value="Genomic_DNA"/>
</dbReference>
<proteinExistence type="predicted"/>
<sequence length="142" mass="15276">MTRQGQARSDRLHAAAMGSVATGVAAYWLDYFTAGHVRSSDDPAYIAFENAFPAADGLMAASFAVSAWHLTRGRAVAVPLGIAAGGAMTFLGAMDTLWNLEHGNYRRMTTEMAVETGINVVSLVFGPWTVARLWRRREALAG</sequence>
<dbReference type="AlphaFoldDB" id="A0A098BP54"/>